<dbReference type="InterPro" id="IPR000093">
    <property type="entry name" value="DNA_Rcmb_RecR"/>
</dbReference>
<dbReference type="SUPFAM" id="SSF111304">
    <property type="entry name" value="Recombination protein RecR"/>
    <property type="match status" value="1"/>
</dbReference>
<evidence type="ECO:0000313" key="10">
    <source>
        <dbReference type="Proteomes" id="UP000703590"/>
    </source>
</evidence>
<keyword evidence="6 7" id="KW-0234">DNA repair</keyword>
<dbReference type="PROSITE" id="PS01300">
    <property type="entry name" value="RECR"/>
    <property type="match status" value="1"/>
</dbReference>
<evidence type="ECO:0000256" key="4">
    <source>
        <dbReference type="ARBA" id="ARBA00022833"/>
    </source>
</evidence>
<dbReference type="Pfam" id="PF21176">
    <property type="entry name" value="RecR_HhH"/>
    <property type="match status" value="1"/>
</dbReference>
<evidence type="ECO:0000313" key="9">
    <source>
        <dbReference type="EMBL" id="MBN2963656.1"/>
    </source>
</evidence>
<organism evidence="9 10">
    <name type="scientific">Sulfurospirillum tamanense</name>
    <dbReference type="NCBI Taxonomy" id="2813362"/>
    <lineage>
        <taxon>Bacteria</taxon>
        <taxon>Pseudomonadati</taxon>
        <taxon>Campylobacterota</taxon>
        <taxon>Epsilonproteobacteria</taxon>
        <taxon>Campylobacterales</taxon>
        <taxon>Sulfurospirillaceae</taxon>
        <taxon>Sulfurospirillum</taxon>
    </lineage>
</organism>
<keyword evidence="10" id="KW-1185">Reference proteome</keyword>
<protein>
    <recommendedName>
        <fullName evidence="7">Recombination protein RecR</fullName>
    </recommendedName>
</protein>
<feature type="domain" description="Toprim" evidence="8">
    <location>
        <begin position="81"/>
        <end position="167"/>
    </location>
</feature>
<dbReference type="HAMAP" id="MF_00017">
    <property type="entry name" value="RecR"/>
    <property type="match status" value="1"/>
</dbReference>
<evidence type="ECO:0000256" key="1">
    <source>
        <dbReference type="ARBA" id="ARBA00022723"/>
    </source>
</evidence>
<accession>A0ABS2WPN5</accession>
<feature type="zinc finger region" description="C4-type" evidence="7">
    <location>
        <begin position="58"/>
        <end position="73"/>
    </location>
</feature>
<keyword evidence="1 7" id="KW-0479">Metal-binding</keyword>
<gene>
    <name evidence="7 9" type="primary">recR</name>
    <name evidence="9" type="ORF">JWV37_02595</name>
</gene>
<proteinExistence type="inferred from homology"/>
<dbReference type="RefSeq" id="WP_205458091.1">
    <property type="nucleotide sequence ID" value="NZ_JAFHKK010000003.1"/>
</dbReference>
<dbReference type="NCBIfam" id="TIGR00615">
    <property type="entry name" value="recR"/>
    <property type="match status" value="1"/>
</dbReference>
<reference evidence="9" key="1">
    <citation type="submission" date="2021-02" db="EMBL/GenBank/DDBJ databases">
        <title>Sulfurospirillum tamanensis sp. nov.</title>
        <authorList>
            <person name="Frolova A."/>
            <person name="Merkel A."/>
            <person name="Slobodkin A."/>
        </authorList>
    </citation>
    <scope>NUCLEOTIDE SEQUENCE</scope>
    <source>
        <strain evidence="9">T05b</strain>
    </source>
</reference>
<dbReference type="InterPro" id="IPR006171">
    <property type="entry name" value="TOPRIM_dom"/>
</dbReference>
<evidence type="ECO:0000256" key="2">
    <source>
        <dbReference type="ARBA" id="ARBA00022763"/>
    </source>
</evidence>
<evidence type="ECO:0000256" key="7">
    <source>
        <dbReference type="HAMAP-Rule" id="MF_00017"/>
    </source>
</evidence>
<evidence type="ECO:0000256" key="3">
    <source>
        <dbReference type="ARBA" id="ARBA00022771"/>
    </source>
</evidence>
<dbReference type="PROSITE" id="PS50880">
    <property type="entry name" value="TOPRIM"/>
    <property type="match status" value="1"/>
</dbReference>
<dbReference type="Pfam" id="PF02132">
    <property type="entry name" value="RecR_ZnF"/>
    <property type="match status" value="1"/>
</dbReference>
<dbReference type="Gene3D" id="1.10.8.420">
    <property type="entry name" value="RecR Domain 1"/>
    <property type="match status" value="1"/>
</dbReference>
<comment type="similarity">
    <text evidence="7">Belongs to the RecR family.</text>
</comment>
<comment type="caution">
    <text evidence="9">The sequence shown here is derived from an EMBL/GenBank/DDBJ whole genome shotgun (WGS) entry which is preliminary data.</text>
</comment>
<dbReference type="Gene3D" id="3.40.1360.10">
    <property type="match status" value="1"/>
</dbReference>
<evidence type="ECO:0000256" key="5">
    <source>
        <dbReference type="ARBA" id="ARBA00023172"/>
    </source>
</evidence>
<dbReference type="Proteomes" id="UP000703590">
    <property type="component" value="Unassembled WGS sequence"/>
</dbReference>
<evidence type="ECO:0000256" key="6">
    <source>
        <dbReference type="ARBA" id="ARBA00023204"/>
    </source>
</evidence>
<keyword evidence="4 7" id="KW-0862">Zinc</keyword>
<dbReference type="PANTHER" id="PTHR30446:SF0">
    <property type="entry name" value="RECOMBINATION PROTEIN RECR"/>
    <property type="match status" value="1"/>
</dbReference>
<dbReference type="InterPro" id="IPR015967">
    <property type="entry name" value="Rcmb_RecR_Znf"/>
</dbReference>
<sequence>MKHRLEAFDNLVEVLGTLPTVGKKSALRFAYHLVLKDTFGAMKLANAIETAVRSLRRCEACGGVSEHELCDICLDEYRNLRMLCIVESAKDIFVLEENGAYEGGYFVLDSLEEEPLSRLMALIRGREVQEVIFALTPGLSSDGIILYVEERLKEFQLSFTKIAQGVPTGVSLENVDMLSLSKALESRMKA</sequence>
<name>A0ABS2WPN5_9BACT</name>
<keyword evidence="2 7" id="KW-0227">DNA damage</keyword>
<keyword evidence="3 7" id="KW-0863">Zinc-finger</keyword>
<dbReference type="InterPro" id="IPR023627">
    <property type="entry name" value="Rcmb_RecR"/>
</dbReference>
<reference evidence="9" key="2">
    <citation type="submission" date="2021-02" db="EMBL/GenBank/DDBJ databases">
        <authorList>
            <person name="Merkel A.Y."/>
        </authorList>
    </citation>
    <scope>NUCLEOTIDE SEQUENCE</scope>
    <source>
        <strain evidence="9">T05b</strain>
    </source>
</reference>
<dbReference type="PANTHER" id="PTHR30446">
    <property type="entry name" value="RECOMBINATION PROTEIN RECR"/>
    <property type="match status" value="1"/>
</dbReference>
<evidence type="ECO:0000259" key="8">
    <source>
        <dbReference type="PROSITE" id="PS50880"/>
    </source>
</evidence>
<keyword evidence="5 7" id="KW-0233">DNA recombination</keyword>
<comment type="function">
    <text evidence="7">May play a role in DNA repair. It seems to be involved in an RecBC-independent recombinational process of DNA repair. It may act with RecF and RecO.</text>
</comment>
<dbReference type="EMBL" id="JAFHKK010000003">
    <property type="protein sequence ID" value="MBN2963656.1"/>
    <property type="molecule type" value="Genomic_DNA"/>
</dbReference>